<dbReference type="Proteomes" id="UP000192247">
    <property type="component" value="Unassembled WGS sequence"/>
</dbReference>
<gene>
    <name evidence="2" type="ORF">BIW11_00510</name>
</gene>
<evidence type="ECO:0000256" key="1">
    <source>
        <dbReference type="SAM" id="MobiDB-lite"/>
    </source>
</evidence>
<sequence>MVKTHSSTLRNESRRKRIRMVTTSCPGGGLQSHAQSHGPVFARIAQPASYGRPQLYTYGRPPTPVRQVVLNPALTPFQCGICQIFYTSEVDLLERHIDDTHRRSNRSTTTYAPTHVTQAQRQSVYAPPVPPLQLMPHGTAQPTYQHQWMPMMRYNVVRSSTGVTSAPTFTHSMQASQVCPGGVSSLTNRIAAQTPPIAQTQGSTMAVMASVPSTASEWFSTLQSFPGTRSAYGAARDSKEGPSCKRRRSFPDVRQSVDFSSSSSAKAGSQEARGEVCEAAEQQAEVMIFESEDLQQEFAPAAVTLTYKNSLSIQRQQQQQMEQTASSTSAVATSVSLDAAAHHSPGTAELGDTVSHRSDDARETGKCHTKVSISHYLSAEELPCESLAGDSCVSNTERASSVNKETVSPHHNAAMPQHERIKVTGTTEVAAGCVLTVVSENNDENARSLRGSEFSSEIRQLGSDTAQATLAGVSTSQTSADAESTSKAMQMDKQKHEVQLKQKTLEGDSGESKSRLNDSMNKTTDDLATAIN</sequence>
<feature type="region of interest" description="Disordered" evidence="1">
    <location>
        <begin position="101"/>
        <end position="123"/>
    </location>
</feature>
<feature type="compositionally biased region" description="Basic and acidic residues" evidence="1">
    <location>
        <begin position="490"/>
        <end position="516"/>
    </location>
</feature>
<feature type="compositionally biased region" description="Polar residues" evidence="1">
    <location>
        <begin position="106"/>
        <end position="123"/>
    </location>
</feature>
<dbReference type="EMBL" id="MNPL01004080">
    <property type="protein sequence ID" value="OQR76981.1"/>
    <property type="molecule type" value="Genomic_DNA"/>
</dbReference>
<dbReference type="InParanoid" id="A0A1V9XU64"/>
<comment type="caution">
    <text evidence="2">The sequence shown here is derived from an EMBL/GenBank/DDBJ whole genome shotgun (WGS) entry which is preliminary data.</text>
</comment>
<evidence type="ECO:0000313" key="2">
    <source>
        <dbReference type="EMBL" id="OQR76981.1"/>
    </source>
</evidence>
<feature type="region of interest" description="Disordered" evidence="1">
    <location>
        <begin position="339"/>
        <end position="367"/>
    </location>
</feature>
<organism evidence="2 3">
    <name type="scientific">Tropilaelaps mercedesae</name>
    <dbReference type="NCBI Taxonomy" id="418985"/>
    <lineage>
        <taxon>Eukaryota</taxon>
        <taxon>Metazoa</taxon>
        <taxon>Ecdysozoa</taxon>
        <taxon>Arthropoda</taxon>
        <taxon>Chelicerata</taxon>
        <taxon>Arachnida</taxon>
        <taxon>Acari</taxon>
        <taxon>Parasitiformes</taxon>
        <taxon>Mesostigmata</taxon>
        <taxon>Gamasina</taxon>
        <taxon>Dermanyssoidea</taxon>
        <taxon>Laelapidae</taxon>
        <taxon>Tropilaelaps</taxon>
    </lineage>
</organism>
<keyword evidence="3" id="KW-1185">Reference proteome</keyword>
<reference evidence="2 3" key="1">
    <citation type="journal article" date="2017" name="Gigascience">
        <title>Draft genome of the honey bee ectoparasitic mite, Tropilaelaps mercedesae, is shaped by the parasitic life history.</title>
        <authorList>
            <person name="Dong X."/>
            <person name="Armstrong S.D."/>
            <person name="Xia D."/>
            <person name="Makepeace B.L."/>
            <person name="Darby A.C."/>
            <person name="Kadowaki T."/>
        </authorList>
    </citation>
    <scope>NUCLEOTIDE SEQUENCE [LARGE SCALE GENOMIC DNA]</scope>
    <source>
        <strain evidence="2">Wuxi-XJTLU</strain>
    </source>
</reference>
<feature type="region of interest" description="Disordered" evidence="1">
    <location>
        <begin position="229"/>
        <end position="278"/>
    </location>
</feature>
<dbReference type="OrthoDB" id="10655117at2759"/>
<dbReference type="AlphaFoldDB" id="A0A1V9XU64"/>
<feature type="compositionally biased region" description="Basic and acidic residues" evidence="1">
    <location>
        <begin position="354"/>
        <end position="366"/>
    </location>
</feature>
<name>A0A1V9XU64_9ACAR</name>
<protein>
    <submittedName>
        <fullName evidence="2">Uncharacterized protein</fullName>
    </submittedName>
</protein>
<feature type="compositionally biased region" description="Polar residues" evidence="1">
    <location>
        <begin position="470"/>
        <end position="488"/>
    </location>
</feature>
<proteinExistence type="predicted"/>
<feature type="region of interest" description="Disordered" evidence="1">
    <location>
        <begin position="470"/>
        <end position="532"/>
    </location>
</feature>
<evidence type="ECO:0000313" key="3">
    <source>
        <dbReference type="Proteomes" id="UP000192247"/>
    </source>
</evidence>
<accession>A0A1V9XU64</accession>